<proteinExistence type="predicted"/>
<dbReference type="OrthoDB" id="26590at10239"/>
<protein>
    <submittedName>
        <fullName evidence="1">Uncharacterized protein</fullName>
    </submittedName>
</protein>
<evidence type="ECO:0000313" key="1">
    <source>
        <dbReference type="EMBL" id="ADO98678.1"/>
    </source>
</evidence>
<sequence>MAYCDVCGNFDDEHTDGEPEIRALEGYQPTLYYYWDGDFCDEDYDWRRKFPQVDCMCEICFDIANKESKIDWVDGDPFRGHGSRFPIHVR</sequence>
<gene>
    <name evidence="1" type="ORF">PHM1_054</name>
</gene>
<dbReference type="GeneID" id="10326967"/>
<dbReference type="Proteomes" id="UP000006530">
    <property type="component" value="Segment"/>
</dbReference>
<evidence type="ECO:0000313" key="2">
    <source>
        <dbReference type="Proteomes" id="UP000006530"/>
    </source>
</evidence>
<name>E3SMN5_9CAUD</name>
<dbReference type="KEGG" id="vg:10326967"/>
<organism evidence="1 2">
    <name type="scientific">Prochlorococcus phage P-HM1</name>
    <dbReference type="NCBI Taxonomy" id="445700"/>
    <lineage>
        <taxon>Viruses</taxon>
        <taxon>Duplodnaviria</taxon>
        <taxon>Heunggongvirae</taxon>
        <taxon>Uroviricota</taxon>
        <taxon>Caudoviricetes</taxon>
        <taxon>Eurybiavirus</taxon>
        <taxon>Eurybiavirus PHM2</taxon>
    </lineage>
</organism>
<keyword evidence="2" id="KW-1185">Reference proteome</keyword>
<reference evidence="1 2" key="1">
    <citation type="journal article" date="2010" name="Environ. Microbiol.">
        <title>Genomic analysis of oceanic cyanobacterial myoviruses compared with T4-like myoviruses from diverse hosts and environments.</title>
        <authorList>
            <person name="Sullivan M.B."/>
            <person name="Huang K.H."/>
            <person name="Ignacio-Espinoza J.C."/>
            <person name="Berlin A.M."/>
            <person name="Kelly L."/>
            <person name="Weigele P.R."/>
            <person name="DeFrancesco A.S."/>
            <person name="Kern S.E."/>
            <person name="Thompson L.R."/>
            <person name="Young S."/>
            <person name="Yandava C."/>
            <person name="Fu R."/>
            <person name="Krastins B."/>
            <person name="Chase M."/>
            <person name="Sarracino D."/>
            <person name="Osburne M.S."/>
            <person name="Henn M.R."/>
            <person name="Chisholm S.W."/>
        </authorList>
    </citation>
    <scope>NUCLEOTIDE SEQUENCE [LARGE SCALE GENOMIC DNA]</scope>
    <source>
        <strain evidence="1">M4-247</strain>
    </source>
</reference>
<dbReference type="RefSeq" id="YP_004322479.1">
    <property type="nucleotide sequence ID" value="NC_015280.1"/>
</dbReference>
<accession>E3SMN5</accession>
<dbReference type="EMBL" id="GU071101">
    <property type="protein sequence ID" value="ADO98678.1"/>
    <property type="molecule type" value="Genomic_DNA"/>
</dbReference>